<name>A0A3L6RWF5_PANMI</name>
<feature type="compositionally biased region" description="Acidic residues" evidence="1">
    <location>
        <begin position="60"/>
        <end position="78"/>
    </location>
</feature>
<dbReference type="OrthoDB" id="696557at2759"/>
<evidence type="ECO:0000256" key="1">
    <source>
        <dbReference type="SAM" id="MobiDB-lite"/>
    </source>
</evidence>
<evidence type="ECO:0000313" key="2">
    <source>
        <dbReference type="EMBL" id="RLN11283.1"/>
    </source>
</evidence>
<gene>
    <name evidence="2" type="ORF">C2845_PM09G10320</name>
</gene>
<dbReference type="AlphaFoldDB" id="A0A3L6RWF5"/>
<proteinExistence type="predicted"/>
<feature type="compositionally biased region" description="Polar residues" evidence="1">
    <location>
        <begin position="86"/>
        <end position="98"/>
    </location>
</feature>
<feature type="region of interest" description="Disordered" evidence="1">
    <location>
        <begin position="130"/>
        <end position="151"/>
    </location>
</feature>
<feature type="region of interest" description="Disordered" evidence="1">
    <location>
        <begin position="46"/>
        <end position="106"/>
    </location>
</feature>
<sequence length="151" mass="16786">MFHLILDSPLHPYEEVRLRQCMQNSARLQQFGLHAIPGIFARASAISTAKNKRNRRNIEDSESEDPLQDDIAEQDLDHDDVAMQRSKGNTSKKPSKGTSDAPPTGLKFCSRKRIYAEVLPSGCRRSKRIIPQPDASITPSGNHVPAPSTLL</sequence>
<evidence type="ECO:0000313" key="3">
    <source>
        <dbReference type="Proteomes" id="UP000275267"/>
    </source>
</evidence>
<dbReference type="Proteomes" id="UP000275267">
    <property type="component" value="Unassembled WGS sequence"/>
</dbReference>
<organism evidence="2 3">
    <name type="scientific">Panicum miliaceum</name>
    <name type="common">Proso millet</name>
    <name type="synonym">Broomcorn millet</name>
    <dbReference type="NCBI Taxonomy" id="4540"/>
    <lineage>
        <taxon>Eukaryota</taxon>
        <taxon>Viridiplantae</taxon>
        <taxon>Streptophyta</taxon>
        <taxon>Embryophyta</taxon>
        <taxon>Tracheophyta</taxon>
        <taxon>Spermatophyta</taxon>
        <taxon>Magnoliopsida</taxon>
        <taxon>Liliopsida</taxon>
        <taxon>Poales</taxon>
        <taxon>Poaceae</taxon>
        <taxon>PACMAD clade</taxon>
        <taxon>Panicoideae</taxon>
        <taxon>Panicodae</taxon>
        <taxon>Paniceae</taxon>
        <taxon>Panicinae</taxon>
        <taxon>Panicum</taxon>
        <taxon>Panicum sect. Panicum</taxon>
    </lineage>
</organism>
<accession>A0A3L6RWF5</accession>
<keyword evidence="3" id="KW-1185">Reference proteome</keyword>
<reference evidence="3" key="1">
    <citation type="journal article" date="2019" name="Nat. Commun.">
        <title>The genome of broomcorn millet.</title>
        <authorList>
            <person name="Zou C."/>
            <person name="Miki D."/>
            <person name="Li D."/>
            <person name="Tang Q."/>
            <person name="Xiao L."/>
            <person name="Rajput S."/>
            <person name="Deng P."/>
            <person name="Jia W."/>
            <person name="Huang R."/>
            <person name="Zhang M."/>
            <person name="Sun Y."/>
            <person name="Hu J."/>
            <person name="Fu X."/>
            <person name="Schnable P.S."/>
            <person name="Li F."/>
            <person name="Zhang H."/>
            <person name="Feng B."/>
            <person name="Zhu X."/>
            <person name="Liu R."/>
            <person name="Schnable J.C."/>
            <person name="Zhu J.-K."/>
            <person name="Zhang H."/>
        </authorList>
    </citation>
    <scope>NUCLEOTIDE SEQUENCE [LARGE SCALE GENOMIC DNA]</scope>
</reference>
<protein>
    <submittedName>
        <fullName evidence="2">Uncharacterized protein</fullName>
    </submittedName>
</protein>
<comment type="caution">
    <text evidence="2">The sequence shown here is derived from an EMBL/GenBank/DDBJ whole genome shotgun (WGS) entry which is preliminary data.</text>
</comment>
<dbReference type="EMBL" id="PQIB02000006">
    <property type="protein sequence ID" value="RLN11283.1"/>
    <property type="molecule type" value="Genomic_DNA"/>
</dbReference>